<accession>A0A0K1R163</accession>
<proteinExistence type="predicted"/>
<keyword evidence="4" id="KW-1185">Reference proteome</keyword>
<dbReference type="EMBL" id="KM924292">
    <property type="protein sequence ID" value="AIU39301.1"/>
    <property type="molecule type" value="Genomic_DNA"/>
</dbReference>
<evidence type="ECO:0000313" key="4">
    <source>
        <dbReference type="Proteomes" id="UP000208106"/>
    </source>
</evidence>
<evidence type="ECO:0000313" key="3">
    <source>
        <dbReference type="Proteomes" id="UP000100290"/>
    </source>
</evidence>
<name>A0A0K1R163_9ALPH</name>
<dbReference type="EMBL" id="KT008627">
    <property type="protein sequence ID" value="AKV40654.1"/>
    <property type="molecule type" value="Genomic_DNA"/>
</dbReference>
<evidence type="ECO:0000313" key="1">
    <source>
        <dbReference type="EMBL" id="AIU39301.1"/>
    </source>
</evidence>
<gene>
    <name evidence="2" type="primary">ORF7</name>
    <name evidence="1" type="synonym">TE30</name>
</gene>
<dbReference type="Proteomes" id="UP000208106">
    <property type="component" value="Segment"/>
</dbReference>
<protein>
    <submittedName>
        <fullName evidence="1">Protein TE30</fullName>
    </submittedName>
</protein>
<dbReference type="Proteomes" id="UP000100290">
    <property type="component" value="Segment"/>
</dbReference>
<dbReference type="KEGG" id="vg:26122609"/>
<evidence type="ECO:0000313" key="2">
    <source>
        <dbReference type="EMBL" id="AKV40654.1"/>
    </source>
</evidence>
<sequence>MFFLLMMLQSGAVLTVARTWCRYPGEYLAHELYLDKQDTWWYPERRQYAHRWHYWNSQLVTKGSRGNYLAHPACESFNRMSLQLELDEKQCTCIQRLPRAVVFPNSYVAMAPTRSGWKLYTQRGFIGLRYCTCVNASLESHFSMDALAETRNDQFNITMCAAGLFSEYMFYMPCQFNYECIVVNSTGRARYYESCRSAPDELPGPVYVITNWIENIDSDILGREALRLGRALAVLTNGSAIIYSVTEQNRDHAFPWRDVRCFGDGPAGEACLANAKHLKTYWQLGLLEPYDRLDLRPNITILVQRQRVSEIPCQHSACILFNESDQNMYAWLTETLTLGVTTGHFIADACPDNDHKYSATFPIAADMIKWPVTYRWMSAGRANSAACCLESGNWFFCDPKLIQRGSPSKFAKEPRGVKCIVDRDYNYLITDSKQYNERLSNCAFDVMLDKRMSALYRSLINPMRL</sequence>
<organism evidence="2 3">
    <name type="scientific">Testudinid alphaherpesvirus 3</name>
    <dbReference type="NCBI Taxonomy" id="2560801"/>
    <lineage>
        <taxon>Viruses</taxon>
        <taxon>Duplodnaviria</taxon>
        <taxon>Heunggongvirae</taxon>
        <taxon>Peploviricota</taxon>
        <taxon>Herviviricetes</taxon>
        <taxon>Herpesvirales</taxon>
        <taxon>Orthoherpesviridae</taxon>
        <taxon>Alphaherpesvirinae</taxon>
        <taxon>Scutavirus</taxon>
        <taxon>Scutavirus testudinidalpha3</taxon>
    </lineage>
</organism>
<reference evidence="1 4" key="1">
    <citation type="journal article" date="2015" name="J. Virol.">
        <title>The Genome of a Tortoise Herpesvirus (Testudinid Herpesvirus 3) Has a Novel Structure and Contains a Large Region That Is Not Required for Replication In Vitro or Virulence In Vivo.</title>
        <authorList>
            <person name="Gandar F."/>
            <person name="Wilkie G.S."/>
            <person name="Gatherer D."/>
            <person name="Kerr K."/>
            <person name="Marlier D."/>
            <person name="Diez M."/>
            <person name="Marschang R.E."/>
            <person name="Mast J."/>
            <person name="Dewals B.G."/>
            <person name="Davison A.J."/>
            <person name="Vanderplasschen A.F."/>
        </authorList>
    </citation>
    <scope>NUCLEOTIDE SEQUENCE [LARGE SCALE GENOMIC DNA]</scope>
    <source>
        <strain evidence="1 4">1976</strain>
    </source>
</reference>
<reference evidence="2 3" key="2">
    <citation type="journal article" date="2015" name="PLoS ONE">
        <title>A Genomic Approach to Unravel Host-Pathogen Interaction in Chelonians: The Example of Testudinid Herpesvirus 3.</title>
        <authorList>
            <person name="Origgi F.C."/>
            <person name="Tecilla M."/>
            <person name="Pilo P."/>
            <person name="Aloisio F."/>
            <person name="Otten P."/>
            <person name="Aguilar-Bultet L."/>
            <person name="Sattler U."/>
            <person name="Roccabianca P."/>
            <person name="Romero C.H."/>
            <person name="Bloom D.C."/>
            <person name="Jacobson E.R."/>
        </authorList>
    </citation>
    <scope>NUCLEOTIDE SEQUENCE [LARGE SCALE GENOMIC DNA]</scope>
    <source>
        <strain evidence="2">US1976/98</strain>
    </source>
</reference>